<evidence type="ECO:0000313" key="2">
    <source>
        <dbReference type="EMBL" id="CAD7572130.1"/>
    </source>
</evidence>
<dbReference type="EMBL" id="OE180860">
    <property type="protein sequence ID" value="CAD7572130.1"/>
    <property type="molecule type" value="Genomic_DNA"/>
</dbReference>
<feature type="compositionally biased region" description="Polar residues" evidence="1">
    <location>
        <begin position="667"/>
        <end position="679"/>
    </location>
</feature>
<evidence type="ECO:0000256" key="1">
    <source>
        <dbReference type="SAM" id="MobiDB-lite"/>
    </source>
</evidence>
<sequence>MVTPRNVYGIRHSKIYTGRHPKREWLPRTSNARALNPVNRNHNRRQPSFLAPKKNRHKALLSMPNKLCDPNDKKLVNLHLKHERKSHHELQKQTSNGKQDWKSFEYALLKPVRLKQTSNGKQYWKPLDTASYYPFGLYDLSTNYANGLGIRKVELEEANPYLRGGRVENHLGNTTPVHPTDIRTSISPSLAVKLNTTSGLANCATEVGVGDTDTDTDVVLAIISREDTRERRERSRTPWELFESAGIVRAAELITRVSGTPLLVFHGRGFLIEHRVESTPPFSPWNWALERGGPGTSAPELESNRRLGKRLQSTSGIKTILFASSVDKADSVEVYPYLSGGRVENHFAKSTLSTPDRDSILDLPAIGSAAYCKNSALDHVDTEAGKIKFKSDYSSPMAPSLVLTNSSQLTALKSYQTKLCIPTPNHMICKNMCLAAVTSDSQYLGCSRFYSQQNGLRTYSSPIASLVLTDSFEMLLDQIIYPYAEPYDLKKQGLQYKYLYLISFWSVMPKGALYSPWRCRKLMRHATQKTQAVPSPLALNILTIGEWKTIEEKPPPVHWIEIRTSISPSSAVELNTTSALANYATEAGTKILEPPTNPPFICDGTVVSCSISHKGPCMHTIVSLEAILFLNLDEDHECSQWCSRRFSSAGTQGRNNLKTEGGIGGTQPPNHNNATQMSSNGRQTNLSTLSITFLSIDRLIVSRPSMNIDYINATNMYKDRINQPGGLFKVACLIVIEYTNLLDIEWHRI</sequence>
<dbReference type="AlphaFoldDB" id="A0A7R9P6N5"/>
<gene>
    <name evidence="2" type="ORF">TCMB3V08_LOCUS4786</name>
</gene>
<feature type="region of interest" description="Disordered" evidence="1">
    <location>
        <begin position="653"/>
        <end position="679"/>
    </location>
</feature>
<reference evidence="2" key="1">
    <citation type="submission" date="2020-11" db="EMBL/GenBank/DDBJ databases">
        <authorList>
            <person name="Tran Van P."/>
        </authorList>
    </citation>
    <scope>NUCLEOTIDE SEQUENCE</scope>
</reference>
<organism evidence="2">
    <name type="scientific">Timema californicum</name>
    <name type="common">California timema</name>
    <name type="synonym">Walking stick</name>
    <dbReference type="NCBI Taxonomy" id="61474"/>
    <lineage>
        <taxon>Eukaryota</taxon>
        <taxon>Metazoa</taxon>
        <taxon>Ecdysozoa</taxon>
        <taxon>Arthropoda</taxon>
        <taxon>Hexapoda</taxon>
        <taxon>Insecta</taxon>
        <taxon>Pterygota</taxon>
        <taxon>Neoptera</taxon>
        <taxon>Polyneoptera</taxon>
        <taxon>Phasmatodea</taxon>
        <taxon>Timematodea</taxon>
        <taxon>Timematoidea</taxon>
        <taxon>Timematidae</taxon>
        <taxon>Timema</taxon>
    </lineage>
</organism>
<accession>A0A7R9P6N5</accession>
<proteinExistence type="predicted"/>
<protein>
    <submittedName>
        <fullName evidence="2">(California timema) hypothetical protein</fullName>
    </submittedName>
</protein>
<name>A0A7R9P6N5_TIMCA</name>